<keyword evidence="7" id="KW-0408">Iron</keyword>
<dbReference type="GO" id="GO:0020037">
    <property type="term" value="F:heme binding"/>
    <property type="evidence" value="ECO:0007669"/>
    <property type="project" value="InterPro"/>
</dbReference>
<sequence length="523" mass="58932">MAPNKKNIQGDIWPRLPKKHETFVFFRITKPAEFKKHLAGLVPLLTTADDAFKMREDIYKKKAEGTLKGLIQLSAINVAFSAKGLAKLGAEGFKDDVFNNGMYQDMTYPLPGEDAKLHQGLDDQHDWYHQFKPTNGAIHGVFTITGDSEKTIDKTIKTLIDPMFQVGKAGQSMQRIFSRSGFVLEDDREHFGWVDGISQPVVEGLDDLAKKTLKNGMKPIPNGVILVGGEQDDSSHPAWAKDGSFMVFRTYEQKVPEFVMWCASNIKKLKETDPEKKAIALKELRKFSSRVMGRWPDGAPIELYGDADPNISLHPDPLINNQMLREQWGDEADAKFKEREQMNHTDDFNYNPSDQTRCPYAAHIRKCGPRDDHPPHPKHLMLRRGIPYGPLTHNDEKAGGVTQVERGLHFVSYQSSINNGFRTVQKEWANTEHGPEDRTKECGGGQAQGIDAIIGQLPPDYRDREDPTLYDHPAPAVNMPDVEKPVPEVNKNFVPIGRWVIPRGGEYFFTPSISGMRDTLCKA</sequence>
<dbReference type="STRING" id="29845.A0A1V6RXB1"/>
<dbReference type="InterPro" id="IPR011008">
    <property type="entry name" value="Dimeric_a/b-barrel"/>
</dbReference>
<keyword evidence="3" id="KW-0349">Heme</keyword>
<feature type="domain" description="Dyp-type peroxidase C-terminal" evidence="9">
    <location>
        <begin position="356"/>
        <end position="438"/>
    </location>
</feature>
<dbReference type="PROSITE" id="PS51404">
    <property type="entry name" value="DYP_PEROXIDASE"/>
    <property type="match status" value="1"/>
</dbReference>
<keyword evidence="12" id="KW-1185">Reference proteome</keyword>
<dbReference type="InterPro" id="IPR006314">
    <property type="entry name" value="Dyp_peroxidase"/>
</dbReference>
<dbReference type="AlphaFoldDB" id="A0A1V6RXB1"/>
<dbReference type="InterPro" id="IPR048328">
    <property type="entry name" value="Dyp_perox_C"/>
</dbReference>
<proteinExistence type="inferred from homology"/>
<keyword evidence="5" id="KW-0732">Signal</keyword>
<dbReference type="EMBL" id="MDYP01000018">
    <property type="protein sequence ID" value="OQE06411.1"/>
    <property type="molecule type" value="Genomic_DNA"/>
</dbReference>
<evidence type="ECO:0000256" key="7">
    <source>
        <dbReference type="ARBA" id="ARBA00023004"/>
    </source>
</evidence>
<comment type="cofactor">
    <cofactor evidence="1">
        <name>heme b</name>
        <dbReference type="ChEBI" id="CHEBI:60344"/>
    </cofactor>
</comment>
<dbReference type="Pfam" id="PF20628">
    <property type="entry name" value="Dyp_perox_C"/>
    <property type="match status" value="1"/>
</dbReference>
<evidence type="ECO:0000256" key="2">
    <source>
        <dbReference type="ARBA" id="ARBA00022559"/>
    </source>
</evidence>
<evidence type="ECO:0000259" key="9">
    <source>
        <dbReference type="Pfam" id="PF20628"/>
    </source>
</evidence>
<feature type="domain" description="DyP dimeric alpha+beta barrel" evidence="10">
    <location>
        <begin position="7"/>
        <end position="176"/>
    </location>
</feature>
<dbReference type="Pfam" id="PF21105">
    <property type="entry name" value="DyP_N"/>
    <property type="match status" value="1"/>
</dbReference>
<evidence type="ECO:0000259" key="10">
    <source>
        <dbReference type="Pfam" id="PF21105"/>
    </source>
</evidence>
<dbReference type="InterPro" id="IPR049509">
    <property type="entry name" value="DyP_N"/>
</dbReference>
<dbReference type="Proteomes" id="UP000191518">
    <property type="component" value="Unassembled WGS sequence"/>
</dbReference>
<evidence type="ECO:0000256" key="8">
    <source>
        <dbReference type="ARBA" id="ARBA00025737"/>
    </source>
</evidence>
<name>A0A1V6RXB1_9EURO</name>
<organism evidence="11 12">
    <name type="scientific">Penicillium vulpinum</name>
    <dbReference type="NCBI Taxonomy" id="29845"/>
    <lineage>
        <taxon>Eukaryota</taxon>
        <taxon>Fungi</taxon>
        <taxon>Dikarya</taxon>
        <taxon>Ascomycota</taxon>
        <taxon>Pezizomycotina</taxon>
        <taxon>Eurotiomycetes</taxon>
        <taxon>Eurotiomycetidae</taxon>
        <taxon>Eurotiales</taxon>
        <taxon>Aspergillaceae</taxon>
        <taxon>Penicillium</taxon>
    </lineage>
</organism>
<comment type="caution">
    <text evidence="11">The sequence shown here is derived from an EMBL/GenBank/DDBJ whole genome shotgun (WGS) entry which is preliminary data.</text>
</comment>
<comment type="similarity">
    <text evidence="8">Belongs to the DyP-type peroxidase family.</text>
</comment>
<dbReference type="OrthoDB" id="3207336at2759"/>
<dbReference type="GO" id="GO:0004601">
    <property type="term" value="F:peroxidase activity"/>
    <property type="evidence" value="ECO:0007669"/>
    <property type="project" value="UniProtKB-KW"/>
</dbReference>
<evidence type="ECO:0000256" key="5">
    <source>
        <dbReference type="ARBA" id="ARBA00022729"/>
    </source>
</evidence>
<protein>
    <recommendedName>
        <fullName evidence="13">Dyp-type peroxidase</fullName>
    </recommendedName>
</protein>
<gene>
    <name evidence="11" type="ORF">PENVUL_c018G09700</name>
</gene>
<evidence type="ECO:0000256" key="3">
    <source>
        <dbReference type="ARBA" id="ARBA00022617"/>
    </source>
</evidence>
<evidence type="ECO:0000313" key="12">
    <source>
        <dbReference type="Proteomes" id="UP000191518"/>
    </source>
</evidence>
<dbReference type="GO" id="GO:0005829">
    <property type="term" value="C:cytosol"/>
    <property type="evidence" value="ECO:0007669"/>
    <property type="project" value="TreeGrafter"/>
</dbReference>
<accession>A0A1V6RXB1</accession>
<evidence type="ECO:0000256" key="6">
    <source>
        <dbReference type="ARBA" id="ARBA00023002"/>
    </source>
</evidence>
<dbReference type="GO" id="GO:0046872">
    <property type="term" value="F:metal ion binding"/>
    <property type="evidence" value="ECO:0007669"/>
    <property type="project" value="UniProtKB-KW"/>
</dbReference>
<keyword evidence="2" id="KW-0575">Peroxidase</keyword>
<dbReference type="SUPFAM" id="SSF54909">
    <property type="entry name" value="Dimeric alpha+beta barrel"/>
    <property type="match status" value="1"/>
</dbReference>
<reference evidence="12" key="1">
    <citation type="journal article" date="2017" name="Nat. Microbiol.">
        <title>Global analysis of biosynthetic gene clusters reveals vast potential of secondary metabolite production in Penicillium species.</title>
        <authorList>
            <person name="Nielsen J.C."/>
            <person name="Grijseels S."/>
            <person name="Prigent S."/>
            <person name="Ji B."/>
            <person name="Dainat J."/>
            <person name="Nielsen K.F."/>
            <person name="Frisvad J.C."/>
            <person name="Workman M."/>
            <person name="Nielsen J."/>
        </authorList>
    </citation>
    <scope>NUCLEOTIDE SEQUENCE [LARGE SCALE GENOMIC DNA]</scope>
    <source>
        <strain evidence="12">IBT 29486</strain>
    </source>
</reference>
<dbReference type="PANTHER" id="PTHR30521:SF4">
    <property type="entry name" value="DEFERROCHELATASE"/>
    <property type="match status" value="1"/>
</dbReference>
<dbReference type="PANTHER" id="PTHR30521">
    <property type="entry name" value="DEFERROCHELATASE/PEROXIDASE"/>
    <property type="match status" value="1"/>
</dbReference>
<keyword evidence="4" id="KW-0479">Metal-binding</keyword>
<evidence type="ECO:0000256" key="4">
    <source>
        <dbReference type="ARBA" id="ARBA00022723"/>
    </source>
</evidence>
<keyword evidence="6" id="KW-0560">Oxidoreductase</keyword>
<evidence type="ECO:0000313" key="11">
    <source>
        <dbReference type="EMBL" id="OQE06411.1"/>
    </source>
</evidence>
<evidence type="ECO:0008006" key="13">
    <source>
        <dbReference type="Google" id="ProtNLM"/>
    </source>
</evidence>
<evidence type="ECO:0000256" key="1">
    <source>
        <dbReference type="ARBA" id="ARBA00001970"/>
    </source>
</evidence>
<dbReference type="NCBIfam" id="TIGR01413">
    <property type="entry name" value="Dyp_perox_fam"/>
    <property type="match status" value="1"/>
</dbReference>